<protein>
    <recommendedName>
        <fullName evidence="3">DUF2140 family protein</fullName>
    </recommendedName>
</protein>
<evidence type="ECO:0008006" key="3">
    <source>
        <dbReference type="Google" id="ProtNLM"/>
    </source>
</evidence>
<sequence>MKGFFKFLTVLLVILGLAWYLILPSKPVTSQERFGAWQEKTNFVTLIQQAVSNLTSSGDGLTSQMVVANNDLKSILNENLSDQQKQDLADSAIQFEQSNLQVRYPLELFGPVTSQLELNLDLVIKEGQLEAVIQSAKLGKIPLPKALLRMVLDQGTLPQDFRRDDLTLPITLPAEGYALESIEIHNGQAIVYLKLNRERLLAMLESQIKP</sequence>
<gene>
    <name evidence="1" type="ORF">E5983_06475</name>
</gene>
<organism evidence="1 2">
    <name type="scientific">Streptococcus danieliae</name>
    <dbReference type="NCBI Taxonomy" id="747656"/>
    <lineage>
        <taxon>Bacteria</taxon>
        <taxon>Bacillati</taxon>
        <taxon>Bacillota</taxon>
        <taxon>Bacilli</taxon>
        <taxon>Lactobacillales</taxon>
        <taxon>Streptococcaceae</taxon>
        <taxon>Streptococcus</taxon>
    </lineage>
</organism>
<reference evidence="1 2" key="1">
    <citation type="submission" date="2019-12" db="EMBL/GenBank/DDBJ databases">
        <title>Microbes associate with the intestines of laboratory mice.</title>
        <authorList>
            <person name="Navarre W."/>
            <person name="Wong E."/>
        </authorList>
    </citation>
    <scope>NUCLEOTIDE SEQUENCE [LARGE SCALE GENOMIC DNA]</scope>
    <source>
        <strain evidence="1 2">NM51_B2-22</strain>
    </source>
</reference>
<name>A0A7X3G8V6_9STRE</name>
<proteinExistence type="predicted"/>
<dbReference type="EMBL" id="WSRS01000055">
    <property type="protein sequence ID" value="MVX59281.1"/>
    <property type="molecule type" value="Genomic_DNA"/>
</dbReference>
<evidence type="ECO:0000313" key="1">
    <source>
        <dbReference type="EMBL" id="MVX59281.1"/>
    </source>
</evidence>
<dbReference type="Proteomes" id="UP000461595">
    <property type="component" value="Unassembled WGS sequence"/>
</dbReference>
<dbReference type="OrthoDB" id="2224335at2"/>
<dbReference type="AlphaFoldDB" id="A0A7X3G8V6"/>
<accession>A0A7X3G8V6</accession>
<dbReference type="RefSeq" id="WP_160333062.1">
    <property type="nucleotide sequence ID" value="NZ_WSRS01000055.1"/>
</dbReference>
<evidence type="ECO:0000313" key="2">
    <source>
        <dbReference type="Proteomes" id="UP000461595"/>
    </source>
</evidence>
<comment type="caution">
    <text evidence="1">The sequence shown here is derived from an EMBL/GenBank/DDBJ whole genome shotgun (WGS) entry which is preliminary data.</text>
</comment>